<evidence type="ECO:0000256" key="4">
    <source>
        <dbReference type="ARBA" id="ARBA00022679"/>
    </source>
</evidence>
<evidence type="ECO:0000256" key="6">
    <source>
        <dbReference type="ARBA" id="ARBA00022842"/>
    </source>
</evidence>
<accession>A0A131YZC9</accession>
<feature type="domain" description="Poly(A) RNA polymerase mitochondrial-like central palm" evidence="9">
    <location>
        <begin position="121"/>
        <end position="252"/>
    </location>
</feature>
<dbReference type="GO" id="GO:0031499">
    <property type="term" value="C:TRAMP complex"/>
    <property type="evidence" value="ECO:0007669"/>
    <property type="project" value="TreeGrafter"/>
</dbReference>
<evidence type="ECO:0000256" key="5">
    <source>
        <dbReference type="ARBA" id="ARBA00022723"/>
    </source>
</evidence>
<evidence type="ECO:0000259" key="9">
    <source>
        <dbReference type="Pfam" id="PF22600"/>
    </source>
</evidence>
<name>A0A131YZC9_RHIAP</name>
<keyword evidence="6" id="KW-0460">Magnesium</keyword>
<dbReference type="CDD" id="cd05402">
    <property type="entry name" value="NT_PAP_TUTase"/>
    <property type="match status" value="1"/>
</dbReference>
<comment type="cofactor">
    <cofactor evidence="1">
        <name>Mn(2+)</name>
        <dbReference type="ChEBI" id="CHEBI:29035"/>
    </cofactor>
</comment>
<dbReference type="FunFam" id="1.10.1410.10:FF:000003">
    <property type="entry name" value="non-canonical poly(A) RNA polymerase PAPD7"/>
    <property type="match status" value="1"/>
</dbReference>
<evidence type="ECO:0000256" key="2">
    <source>
        <dbReference type="ARBA" id="ARBA00008593"/>
    </source>
</evidence>
<keyword evidence="5" id="KW-0479">Metal-binding</keyword>
<evidence type="ECO:0000256" key="7">
    <source>
        <dbReference type="SAM" id="MobiDB-lite"/>
    </source>
</evidence>
<dbReference type="PANTHER" id="PTHR23092">
    <property type="entry name" value="POLY(A) RNA POLYMERASE"/>
    <property type="match status" value="1"/>
</dbReference>
<dbReference type="InterPro" id="IPR043519">
    <property type="entry name" value="NT_sf"/>
</dbReference>
<dbReference type="PANTHER" id="PTHR23092:SF15">
    <property type="entry name" value="INACTIVE NON-CANONICAL POLY(A) RNA POLYMERASE PROTEIN TRF4-2-RELATED"/>
    <property type="match status" value="1"/>
</dbReference>
<sequence length="606" mass="67263">MDPSIGWYQPEHHGPALRLWNSIWETQQGLETMDLNNSNLRAPDYIPINSAAGNVTEVKKSVNGQNELTGGADKFYNPTKRKRENRASTYALNKNQHLISQYGGTPWRTELKHFRPGILGLHDEIEDFYRYMQPTPAEHQMRLGVIQRIKDVILGLWPQAEVEIFGSFRTGLYLPTSDIDVVVLGKWETLPMWTLEKALLSHGIAEPQSIKVLDKASVPIVKLTDAKTTVKVDISFNMNNGVKSACLIQSFKEKFPALPKLVLVLKQFLLQRDLNEVFTGGISSYSLILMTVSFLQLHPRGGDAPSPNLGTLLLEFFDLYGKHFNYFVTGIRIKDGGAYIRKEEMQRDAGDSYRPSILCIEDPLTPGNDIGRSSYGALTVKKAFEYAYMVLNQAVHSFHPATSDPKQSILGRIIRVTDEVIQYRQWIQEKFPVDNNEELSAHPPPDSECTRQEASNRSHGKRTGGTNEADSSSPSSGPFGGSPQHSSGSSINSDGVSGGGALARSQGTCTNGVAAVWSQQDSEAPCEAGEPLVDSSQLATNRTFFPKQRKFSTGTPEAAEQHSSCRGFSNSSTRRRQRNLSRPARETVLVAQGLVHRDMYTVASFR</sequence>
<dbReference type="Gene3D" id="3.30.460.10">
    <property type="entry name" value="Beta Polymerase, domain 2"/>
    <property type="match status" value="1"/>
</dbReference>
<feature type="compositionally biased region" description="Polar residues" evidence="7">
    <location>
        <begin position="551"/>
        <end position="572"/>
    </location>
</feature>
<dbReference type="Pfam" id="PF03828">
    <property type="entry name" value="PAP_assoc"/>
    <property type="match status" value="1"/>
</dbReference>
<feature type="compositionally biased region" description="Low complexity" evidence="7">
    <location>
        <begin position="471"/>
        <end position="495"/>
    </location>
</feature>
<dbReference type="AlphaFoldDB" id="A0A131YZC9"/>
<keyword evidence="4" id="KW-0808">Transferase</keyword>
<dbReference type="InterPro" id="IPR054708">
    <property type="entry name" value="MTPAP-like_central"/>
</dbReference>
<dbReference type="FunFam" id="3.30.460.10:FF:000006">
    <property type="entry name" value="non-canonical poly(A) RNA polymerase PAPD5"/>
    <property type="match status" value="1"/>
</dbReference>
<dbReference type="SUPFAM" id="SSF81631">
    <property type="entry name" value="PAP/OAS1 substrate-binding domain"/>
    <property type="match status" value="1"/>
</dbReference>
<dbReference type="InterPro" id="IPR002058">
    <property type="entry name" value="PAP_assoc"/>
</dbReference>
<dbReference type="GO" id="GO:1990817">
    <property type="term" value="F:poly(A) RNA polymerase activity"/>
    <property type="evidence" value="ECO:0007669"/>
    <property type="project" value="UniProtKB-EC"/>
</dbReference>
<dbReference type="Pfam" id="PF22600">
    <property type="entry name" value="MTPAP-like_central"/>
    <property type="match status" value="1"/>
</dbReference>
<feature type="domain" description="PAP-associated" evidence="8">
    <location>
        <begin position="308"/>
        <end position="368"/>
    </location>
</feature>
<evidence type="ECO:0000313" key="10">
    <source>
        <dbReference type="EMBL" id="JAP83850.1"/>
    </source>
</evidence>
<reference evidence="10" key="1">
    <citation type="journal article" date="2016" name="Ticks Tick Borne Dis.">
        <title>De novo assembly and annotation of the salivary gland transcriptome of Rhipicephalus appendiculatus male and female ticks during blood feeding.</title>
        <authorList>
            <person name="de Castro M.H."/>
            <person name="de Klerk D."/>
            <person name="Pienaar R."/>
            <person name="Latif A.A."/>
            <person name="Rees D.J."/>
            <person name="Mans B.J."/>
        </authorList>
    </citation>
    <scope>NUCLEOTIDE SEQUENCE</scope>
    <source>
        <tissue evidence="10">Salivary glands</tissue>
    </source>
</reference>
<evidence type="ECO:0000256" key="1">
    <source>
        <dbReference type="ARBA" id="ARBA00001936"/>
    </source>
</evidence>
<dbReference type="EC" id="2.7.7.19" evidence="3"/>
<dbReference type="GO" id="GO:0031123">
    <property type="term" value="P:RNA 3'-end processing"/>
    <property type="evidence" value="ECO:0007669"/>
    <property type="project" value="TreeGrafter"/>
</dbReference>
<dbReference type="GO" id="GO:0043634">
    <property type="term" value="P:polyadenylation-dependent ncRNA catabolic process"/>
    <property type="evidence" value="ECO:0007669"/>
    <property type="project" value="TreeGrafter"/>
</dbReference>
<organism evidence="10">
    <name type="scientific">Rhipicephalus appendiculatus</name>
    <name type="common">Brown ear tick</name>
    <dbReference type="NCBI Taxonomy" id="34631"/>
    <lineage>
        <taxon>Eukaryota</taxon>
        <taxon>Metazoa</taxon>
        <taxon>Ecdysozoa</taxon>
        <taxon>Arthropoda</taxon>
        <taxon>Chelicerata</taxon>
        <taxon>Arachnida</taxon>
        <taxon>Acari</taxon>
        <taxon>Parasitiformes</taxon>
        <taxon>Ixodida</taxon>
        <taxon>Ixodoidea</taxon>
        <taxon>Ixodidae</taxon>
        <taxon>Rhipicephalinae</taxon>
        <taxon>Rhipicephalus</taxon>
        <taxon>Rhipicephalus</taxon>
    </lineage>
</organism>
<proteinExistence type="inferred from homology"/>
<protein>
    <recommendedName>
        <fullName evidence="3">polynucleotide adenylyltransferase</fullName>
        <ecNumber evidence="3">2.7.7.19</ecNumber>
    </recommendedName>
</protein>
<evidence type="ECO:0000256" key="3">
    <source>
        <dbReference type="ARBA" id="ARBA00012388"/>
    </source>
</evidence>
<dbReference type="InterPro" id="IPR045862">
    <property type="entry name" value="Trf4-like"/>
</dbReference>
<dbReference type="EMBL" id="GEDV01004707">
    <property type="protein sequence ID" value="JAP83850.1"/>
    <property type="molecule type" value="Transcribed_RNA"/>
</dbReference>
<dbReference type="GO" id="GO:0003729">
    <property type="term" value="F:mRNA binding"/>
    <property type="evidence" value="ECO:0007669"/>
    <property type="project" value="TreeGrafter"/>
</dbReference>
<feature type="region of interest" description="Disordered" evidence="7">
    <location>
        <begin position="550"/>
        <end position="582"/>
    </location>
</feature>
<dbReference type="SUPFAM" id="SSF81301">
    <property type="entry name" value="Nucleotidyltransferase"/>
    <property type="match status" value="1"/>
</dbReference>
<feature type="region of interest" description="Disordered" evidence="7">
    <location>
        <begin position="434"/>
        <end position="505"/>
    </location>
</feature>
<evidence type="ECO:0000259" key="8">
    <source>
        <dbReference type="Pfam" id="PF03828"/>
    </source>
</evidence>
<dbReference type="GO" id="GO:0046872">
    <property type="term" value="F:metal ion binding"/>
    <property type="evidence" value="ECO:0007669"/>
    <property type="project" value="UniProtKB-KW"/>
</dbReference>
<dbReference type="Gene3D" id="1.10.1410.10">
    <property type="match status" value="1"/>
</dbReference>
<comment type="similarity">
    <text evidence="2">Belongs to the DNA polymerase type-B-like family.</text>
</comment>
<dbReference type="GO" id="GO:0005730">
    <property type="term" value="C:nucleolus"/>
    <property type="evidence" value="ECO:0007669"/>
    <property type="project" value="TreeGrafter"/>
</dbReference>